<accession>A0ABZ2EVU6</accession>
<name>A0ABZ2EVU6_9FIRM</name>
<evidence type="ECO:0000256" key="4">
    <source>
        <dbReference type="ARBA" id="ARBA00023125"/>
    </source>
</evidence>
<dbReference type="InterPro" id="IPR036388">
    <property type="entry name" value="WH-like_DNA-bd_sf"/>
</dbReference>
<keyword evidence="9" id="KW-1185">Reference proteome</keyword>
<dbReference type="InterPro" id="IPR013325">
    <property type="entry name" value="RNA_pol_sigma_r2"/>
</dbReference>
<dbReference type="Pfam" id="PF04542">
    <property type="entry name" value="Sigma70_r2"/>
    <property type="match status" value="1"/>
</dbReference>
<evidence type="ECO:0000313" key="8">
    <source>
        <dbReference type="EMBL" id="WWD83767.1"/>
    </source>
</evidence>
<dbReference type="Gene3D" id="1.10.1740.10">
    <property type="match status" value="1"/>
</dbReference>
<dbReference type="InterPro" id="IPR013249">
    <property type="entry name" value="RNA_pol_sigma70_r4_t2"/>
</dbReference>
<gene>
    <name evidence="8" type="primary">sigK_1</name>
    <name evidence="8" type="ORF">TEGL_21810</name>
</gene>
<keyword evidence="2" id="KW-0805">Transcription regulation</keyword>
<dbReference type="RefSeq" id="WP_018590764.1">
    <property type="nucleotide sequence ID" value="NZ_CP117523.1"/>
</dbReference>
<dbReference type="InterPro" id="IPR039425">
    <property type="entry name" value="RNA_pol_sigma-70-like"/>
</dbReference>
<dbReference type="Pfam" id="PF08281">
    <property type="entry name" value="Sigma70_r4_2"/>
    <property type="match status" value="1"/>
</dbReference>
<keyword evidence="5" id="KW-0804">Transcription</keyword>
<sequence>MPHSDENLVKEVQNGNEHAMEILVKRNYNIVHSFLYRNTSDSELSYDLTQEVFIKVIKNINQFNDEKGKFKSWLLKIAVNVKNDYFKSSSYKHFQNIDDIDNHDIEDKNNLIDILSQKDETKKVKEAISELSPLQREAIILKYYDDLKIKEISKITGSNENTIKSRLLNGVKSLKKILGGEKVEKTQNTNFRNKV</sequence>
<dbReference type="InterPro" id="IPR014284">
    <property type="entry name" value="RNA_pol_sigma-70_dom"/>
</dbReference>
<dbReference type="PANTHER" id="PTHR43133:SF8">
    <property type="entry name" value="RNA POLYMERASE SIGMA FACTOR HI_1459-RELATED"/>
    <property type="match status" value="1"/>
</dbReference>
<protein>
    <submittedName>
        <fullName evidence="8">ECF RNA polymerase sigma factor SigK</fullName>
    </submittedName>
</protein>
<feature type="domain" description="RNA polymerase sigma factor 70 region 4 type 2" evidence="7">
    <location>
        <begin position="123"/>
        <end position="174"/>
    </location>
</feature>
<dbReference type="SUPFAM" id="SSF88659">
    <property type="entry name" value="Sigma3 and sigma4 domains of RNA polymerase sigma factors"/>
    <property type="match status" value="1"/>
</dbReference>
<evidence type="ECO:0000256" key="2">
    <source>
        <dbReference type="ARBA" id="ARBA00023015"/>
    </source>
</evidence>
<comment type="similarity">
    <text evidence="1">Belongs to the sigma-70 factor family. ECF subfamily.</text>
</comment>
<dbReference type="NCBIfam" id="TIGR02937">
    <property type="entry name" value="sigma70-ECF"/>
    <property type="match status" value="1"/>
</dbReference>
<evidence type="ECO:0000256" key="3">
    <source>
        <dbReference type="ARBA" id="ARBA00023082"/>
    </source>
</evidence>
<dbReference type="Proteomes" id="UP001348492">
    <property type="component" value="Chromosome"/>
</dbReference>
<evidence type="ECO:0000259" key="7">
    <source>
        <dbReference type="Pfam" id="PF08281"/>
    </source>
</evidence>
<dbReference type="SUPFAM" id="SSF88946">
    <property type="entry name" value="Sigma2 domain of RNA polymerase sigma factors"/>
    <property type="match status" value="1"/>
</dbReference>
<dbReference type="CDD" id="cd06171">
    <property type="entry name" value="Sigma70_r4"/>
    <property type="match status" value="1"/>
</dbReference>
<dbReference type="Gene3D" id="1.10.10.10">
    <property type="entry name" value="Winged helix-like DNA-binding domain superfamily/Winged helix DNA-binding domain"/>
    <property type="match status" value="1"/>
</dbReference>
<keyword evidence="4" id="KW-0238">DNA-binding</keyword>
<evidence type="ECO:0000256" key="5">
    <source>
        <dbReference type="ARBA" id="ARBA00023163"/>
    </source>
</evidence>
<evidence type="ECO:0000259" key="6">
    <source>
        <dbReference type="Pfam" id="PF04542"/>
    </source>
</evidence>
<organism evidence="8 9">
    <name type="scientific">Terrisporobacter glycolicus ATCC 14880 = DSM 1288</name>
    <dbReference type="NCBI Taxonomy" id="1121315"/>
    <lineage>
        <taxon>Bacteria</taxon>
        <taxon>Bacillati</taxon>
        <taxon>Bacillota</taxon>
        <taxon>Clostridia</taxon>
        <taxon>Peptostreptococcales</taxon>
        <taxon>Peptostreptococcaceae</taxon>
        <taxon>Terrisporobacter</taxon>
    </lineage>
</organism>
<evidence type="ECO:0000313" key="9">
    <source>
        <dbReference type="Proteomes" id="UP001348492"/>
    </source>
</evidence>
<reference evidence="8 9" key="1">
    <citation type="journal article" date="2023" name="PLoS ONE">
        <title>Genome-based metabolic and phylogenomic analysis of three Terrisporobacter species.</title>
        <authorList>
            <person name="Boer T."/>
            <person name="Bengelsdorf F.R."/>
            <person name="Bomeke M."/>
            <person name="Daniel R."/>
            <person name="Poehlein A."/>
        </authorList>
    </citation>
    <scope>NUCLEOTIDE SEQUENCE [LARGE SCALE GENOMIC DNA]</scope>
    <source>
        <strain evidence="8 9">DSM 1288</strain>
    </source>
</reference>
<dbReference type="InterPro" id="IPR007627">
    <property type="entry name" value="RNA_pol_sigma70_r2"/>
</dbReference>
<dbReference type="EMBL" id="CP117523">
    <property type="protein sequence ID" value="WWD83767.1"/>
    <property type="molecule type" value="Genomic_DNA"/>
</dbReference>
<proteinExistence type="inferred from homology"/>
<keyword evidence="3" id="KW-0731">Sigma factor</keyword>
<dbReference type="PANTHER" id="PTHR43133">
    <property type="entry name" value="RNA POLYMERASE ECF-TYPE SIGMA FACTO"/>
    <property type="match status" value="1"/>
</dbReference>
<evidence type="ECO:0000256" key="1">
    <source>
        <dbReference type="ARBA" id="ARBA00010641"/>
    </source>
</evidence>
<feature type="domain" description="RNA polymerase sigma-70 region 2" evidence="6">
    <location>
        <begin position="23"/>
        <end position="88"/>
    </location>
</feature>
<dbReference type="InterPro" id="IPR013324">
    <property type="entry name" value="RNA_pol_sigma_r3/r4-like"/>
</dbReference>